<dbReference type="Gene3D" id="3.30.565.10">
    <property type="entry name" value="Histidine kinase-like ATPase, C-terminal domain"/>
    <property type="match status" value="1"/>
</dbReference>
<dbReference type="CDD" id="cd06225">
    <property type="entry name" value="HAMP"/>
    <property type="match status" value="1"/>
</dbReference>
<dbReference type="PANTHER" id="PTHR34220">
    <property type="entry name" value="SENSOR HISTIDINE KINASE YPDA"/>
    <property type="match status" value="1"/>
</dbReference>
<evidence type="ECO:0000313" key="11">
    <source>
        <dbReference type="Proteomes" id="UP000293142"/>
    </source>
</evidence>
<comment type="subcellular location">
    <subcellularLocation>
        <location evidence="1">Cell membrane</location>
        <topology evidence="1">Multi-pass membrane protein</topology>
    </subcellularLocation>
</comment>
<keyword evidence="11" id="KW-1185">Reference proteome</keyword>
<dbReference type="Gene3D" id="6.10.340.10">
    <property type="match status" value="1"/>
</dbReference>
<dbReference type="SMART" id="SM00304">
    <property type="entry name" value="HAMP"/>
    <property type="match status" value="1"/>
</dbReference>
<dbReference type="GO" id="GO:0000155">
    <property type="term" value="F:phosphorelay sensor kinase activity"/>
    <property type="evidence" value="ECO:0007669"/>
    <property type="project" value="InterPro"/>
</dbReference>
<dbReference type="RefSeq" id="WP_131015172.1">
    <property type="nucleotide sequence ID" value="NZ_SIRE01000014.1"/>
</dbReference>
<accession>A0A4Q9DQB1</accession>
<name>A0A4Q9DQB1_9BACL</name>
<organism evidence="10 11">
    <name type="scientific">Paenibacillus thalictri</name>
    <dbReference type="NCBI Taxonomy" id="2527873"/>
    <lineage>
        <taxon>Bacteria</taxon>
        <taxon>Bacillati</taxon>
        <taxon>Bacillota</taxon>
        <taxon>Bacilli</taxon>
        <taxon>Bacillales</taxon>
        <taxon>Paenibacillaceae</taxon>
        <taxon>Paenibacillus</taxon>
    </lineage>
</organism>
<dbReference type="CDD" id="cd18773">
    <property type="entry name" value="PDC1_HK_sensor"/>
    <property type="match status" value="1"/>
</dbReference>
<dbReference type="InterPro" id="IPR003660">
    <property type="entry name" value="HAMP_dom"/>
</dbReference>
<dbReference type="PANTHER" id="PTHR34220:SF7">
    <property type="entry name" value="SENSOR HISTIDINE KINASE YPDA"/>
    <property type="match status" value="1"/>
</dbReference>
<dbReference type="EMBL" id="SIRE01000014">
    <property type="protein sequence ID" value="TBL76266.1"/>
    <property type="molecule type" value="Genomic_DNA"/>
</dbReference>
<dbReference type="Proteomes" id="UP000293142">
    <property type="component" value="Unassembled WGS sequence"/>
</dbReference>
<dbReference type="InterPro" id="IPR036890">
    <property type="entry name" value="HATPase_C_sf"/>
</dbReference>
<evidence type="ECO:0000256" key="3">
    <source>
        <dbReference type="ARBA" id="ARBA00022553"/>
    </source>
</evidence>
<evidence type="ECO:0000259" key="9">
    <source>
        <dbReference type="PROSITE" id="PS50885"/>
    </source>
</evidence>
<evidence type="ECO:0000256" key="2">
    <source>
        <dbReference type="ARBA" id="ARBA00022475"/>
    </source>
</evidence>
<dbReference type="AlphaFoldDB" id="A0A4Q9DQB1"/>
<keyword evidence="2" id="KW-1003">Cell membrane</keyword>
<feature type="transmembrane region" description="Helical" evidence="8">
    <location>
        <begin position="305"/>
        <end position="328"/>
    </location>
</feature>
<evidence type="ECO:0000256" key="8">
    <source>
        <dbReference type="SAM" id="Phobius"/>
    </source>
</evidence>
<dbReference type="PROSITE" id="PS50885">
    <property type="entry name" value="HAMP"/>
    <property type="match status" value="1"/>
</dbReference>
<dbReference type="OrthoDB" id="9776552at2"/>
<proteinExistence type="predicted"/>
<reference evidence="10 11" key="1">
    <citation type="submission" date="2019-02" db="EMBL/GenBank/DDBJ databases">
        <title>Paenibacillus sp. nov., isolated from surface-sterilized tissue of Thalictrum simplex L.</title>
        <authorList>
            <person name="Tuo L."/>
        </authorList>
    </citation>
    <scope>NUCLEOTIDE SEQUENCE [LARGE SCALE GENOMIC DNA]</scope>
    <source>
        <strain evidence="10 11">N2SHLJ1</strain>
    </source>
</reference>
<keyword evidence="4" id="KW-0808">Transferase</keyword>
<dbReference type="SUPFAM" id="SSF158472">
    <property type="entry name" value="HAMP domain-like"/>
    <property type="match status" value="1"/>
</dbReference>
<dbReference type="Pfam" id="PF06580">
    <property type="entry name" value="His_kinase"/>
    <property type="match status" value="1"/>
</dbReference>
<keyword evidence="5 8" id="KW-0812">Transmembrane</keyword>
<feature type="transmembrane region" description="Helical" evidence="8">
    <location>
        <begin position="20"/>
        <end position="46"/>
    </location>
</feature>
<dbReference type="InterPro" id="IPR033479">
    <property type="entry name" value="dCache_1"/>
</dbReference>
<evidence type="ECO:0000256" key="6">
    <source>
        <dbReference type="ARBA" id="ARBA00022989"/>
    </source>
</evidence>
<dbReference type="InterPro" id="IPR050640">
    <property type="entry name" value="Bact_2-comp_sensor_kinase"/>
</dbReference>
<evidence type="ECO:0000313" key="10">
    <source>
        <dbReference type="EMBL" id="TBL76266.1"/>
    </source>
</evidence>
<dbReference type="SUPFAM" id="SSF55874">
    <property type="entry name" value="ATPase domain of HSP90 chaperone/DNA topoisomerase II/histidine kinase"/>
    <property type="match status" value="1"/>
</dbReference>
<keyword evidence="10" id="KW-0418">Kinase</keyword>
<dbReference type="GO" id="GO:0005886">
    <property type="term" value="C:plasma membrane"/>
    <property type="evidence" value="ECO:0007669"/>
    <property type="project" value="UniProtKB-SubCell"/>
</dbReference>
<evidence type="ECO:0000256" key="4">
    <source>
        <dbReference type="ARBA" id="ARBA00022679"/>
    </source>
</evidence>
<evidence type="ECO:0000256" key="5">
    <source>
        <dbReference type="ARBA" id="ARBA00022692"/>
    </source>
</evidence>
<feature type="domain" description="HAMP" evidence="9">
    <location>
        <begin position="329"/>
        <end position="381"/>
    </location>
</feature>
<comment type="caution">
    <text evidence="10">The sequence shown here is derived from an EMBL/GenBank/DDBJ whole genome shotgun (WGS) entry which is preliminary data.</text>
</comment>
<protein>
    <submittedName>
        <fullName evidence="10">Sensor histidine kinase</fullName>
    </submittedName>
</protein>
<gene>
    <name evidence="10" type="ORF">EYB31_19905</name>
</gene>
<keyword evidence="6 8" id="KW-1133">Transmembrane helix</keyword>
<keyword evidence="3" id="KW-0597">Phosphoprotein</keyword>
<dbReference type="Pfam" id="PF00672">
    <property type="entry name" value="HAMP"/>
    <property type="match status" value="1"/>
</dbReference>
<sequence length="606" mass="70882">MQRVRRYWQKLSFWKTSLVWSVTMGYLLMTALPFAASYFITATYWWSTSKEASIRHSEQILRFTKDMFDAQLQQMEKLSGLLYSNNSLLSALELNPQLLMEQQTIEINQAFDKLFYDMSYSRSDVLNFYYFNLDGSLRYRNGDPINYFKYQVPNSQFDEWFEHTRAADGKTVLISKPLPFHDESKPVFSIARLIKLAPSPIGIVLIDFNFQVLQSIIGKSAVEKSRFIVSDFDGHIITQNTDKTAVSDMLEPEVQYYVAGNLAGSRTMDINGRSYLVIYDTFERYSIKLIHLIPTDSLISQNMAYMLRMNSIIAAAMCVFIGLSIYYFRRRVQPLRELARVMPGSIREPFDERVQVLRQDEIGQLGRSFNRMMERLQELFQLDFKHKLDKAKAEKALLEAQINPHFLYNTLDTIRFKALEQGNGEVADMLYALSINLRYTIANTNTKVTVREEVEWLERYLYLQKLRFGSRFEVFFQIDVSVYEMKIYRLILQPFIENAILHGFQKTRRGGLLHINGYWDKSAQRLTFEIVDNGCGFDYLIDEYVDDESVKRLSRDRIGMHNALRRLFLYYGSQCQAYIHSVPGKRTAIKMMIDIDEVTDDAFTAH</sequence>
<dbReference type="InterPro" id="IPR010559">
    <property type="entry name" value="Sig_transdc_His_kin_internal"/>
</dbReference>
<keyword evidence="7 8" id="KW-0472">Membrane</keyword>
<evidence type="ECO:0000256" key="7">
    <source>
        <dbReference type="ARBA" id="ARBA00023136"/>
    </source>
</evidence>
<evidence type="ECO:0000256" key="1">
    <source>
        <dbReference type="ARBA" id="ARBA00004651"/>
    </source>
</evidence>
<dbReference type="Pfam" id="PF02743">
    <property type="entry name" value="dCache_1"/>
    <property type="match status" value="1"/>
</dbReference>